<keyword evidence="1" id="KW-0472">Membrane</keyword>
<dbReference type="Pfam" id="PF13715">
    <property type="entry name" value="CarbopepD_reg_2"/>
    <property type="match status" value="1"/>
</dbReference>
<dbReference type="AlphaFoldDB" id="A0A163BHG1"/>
<accession>A0A163BHG1</accession>
<dbReference type="Proteomes" id="UP000076715">
    <property type="component" value="Unassembled WGS sequence"/>
</dbReference>
<keyword evidence="1" id="KW-1133">Transmembrane helix</keyword>
<organism evidence="2 3">
    <name type="scientific">Aquimarina aggregata</name>
    <dbReference type="NCBI Taxonomy" id="1642818"/>
    <lineage>
        <taxon>Bacteria</taxon>
        <taxon>Pseudomonadati</taxon>
        <taxon>Bacteroidota</taxon>
        <taxon>Flavobacteriia</taxon>
        <taxon>Flavobacteriales</taxon>
        <taxon>Flavobacteriaceae</taxon>
        <taxon>Aquimarina</taxon>
    </lineage>
</organism>
<comment type="caution">
    <text evidence="2">The sequence shown here is derived from an EMBL/GenBank/DDBJ whole genome shotgun (WGS) entry which is preliminary data.</text>
</comment>
<keyword evidence="3" id="KW-1185">Reference proteome</keyword>
<sequence length="894" mass="102892">MINQKTLTYYSCLILFLLGNFLYAQSTIKGIVTDSIANPIGSANVFLKDNSTNAITSFAYTNQKGEYVLQTNEIDEVILSFSALGYATKDIKIIVKENEEIEHNAVLKATSYELDEVIIASEKAITEKKDTIVFNVSSFKQGEETVIQDLLKKLPGVDVSETGTIKVDGREVEKVMVEGDDFFKKGYKLLTKNLNVEAVDKVEVLRRYSNNKLLKGIEESEKVALNLKLDEDFKRQWFGSVSPGYGVVSENRYDIESNVSSFGKKNKYFLLGSINNIGEDVTDDVRGLINAQNYSDEPGMIGESQRAYSFIKLNAEVPGLKKTRTNFNNAELVSLNSIFKLSSKVNFKVLGLFNSDNTKFFSQGFTSFTGNTTSFTNTENYTLGKTTNVGFGKVELNYDISETQLFEYEGKFNTSSVNTSTELIFNELENNERLEDENQLHDHMIKYSNRFKSNKVLLVTGRYINEEKPQEYTTNQFLFTELFPLTQNINTVRQLNKNKFNYVGFKGHMLDRRKNKDLLDFSVGYEFRKDRLRSDLFFKENSTVLNAPDEYMNLSRYTTHDLYIISGYRKKLREVDIAINIEGHQLFNQLKETDKRQKESPFLVNTKLNFSWEIDKANRLFAYVENVNSNANVSDIYSNYLLTGYRSFLRGTGTFNQLNATRVFTGYNLGNFGDRFTANISLSYLKDNDFLSTNSIITQNFVQTTKLIIPDREFYSASVNLDRYLRFIRNNIKLKLSYSLAEFKNIVNSTNLRLVESEECKYGFEIRSGFRGIFNYHVGTTWNTTQIRTSIKNTATQNISFIDLSFVLSSKFNIQLQSERYFFNNLDDDNDTYYFMDFEVNYKPKSKGVSFSLIGNNLLNRDNYRDYNVTDTFISSASYRLLPKYVLLKANYKF</sequence>
<reference evidence="2 3" key="1">
    <citation type="submission" date="2016-01" db="EMBL/GenBank/DDBJ databases">
        <title>The draft genome sequence of Aquimarina sp. RZW4-3-2.</title>
        <authorList>
            <person name="Wang Y."/>
        </authorList>
    </citation>
    <scope>NUCLEOTIDE SEQUENCE [LARGE SCALE GENOMIC DNA]</scope>
    <source>
        <strain evidence="2 3">RZW4-3-2</strain>
    </source>
</reference>
<dbReference type="InterPro" id="IPR008969">
    <property type="entry name" value="CarboxyPept-like_regulatory"/>
</dbReference>
<evidence type="ECO:0000313" key="2">
    <source>
        <dbReference type="EMBL" id="KZS41401.1"/>
    </source>
</evidence>
<evidence type="ECO:0000313" key="3">
    <source>
        <dbReference type="Proteomes" id="UP000076715"/>
    </source>
</evidence>
<name>A0A163BHG1_9FLAO</name>
<dbReference type="EMBL" id="LQRT01000005">
    <property type="protein sequence ID" value="KZS41401.1"/>
    <property type="molecule type" value="Genomic_DNA"/>
</dbReference>
<evidence type="ECO:0000256" key="1">
    <source>
        <dbReference type="SAM" id="Phobius"/>
    </source>
</evidence>
<dbReference type="OrthoDB" id="603275at2"/>
<dbReference type="SUPFAM" id="SSF49464">
    <property type="entry name" value="Carboxypeptidase regulatory domain-like"/>
    <property type="match status" value="1"/>
</dbReference>
<proteinExistence type="predicted"/>
<dbReference type="SUPFAM" id="SSF56935">
    <property type="entry name" value="Porins"/>
    <property type="match status" value="1"/>
</dbReference>
<protein>
    <recommendedName>
        <fullName evidence="4">TonB-dependent receptor</fullName>
    </recommendedName>
</protein>
<dbReference type="RefSeq" id="WP_082832369.1">
    <property type="nucleotide sequence ID" value="NZ_LQRT01000005.1"/>
</dbReference>
<dbReference type="STRING" id="1642818.AWE51_22115"/>
<keyword evidence="1" id="KW-0812">Transmembrane</keyword>
<gene>
    <name evidence="2" type="ORF">AWE51_22115</name>
</gene>
<feature type="transmembrane region" description="Helical" evidence="1">
    <location>
        <begin position="7"/>
        <end position="24"/>
    </location>
</feature>
<evidence type="ECO:0008006" key="4">
    <source>
        <dbReference type="Google" id="ProtNLM"/>
    </source>
</evidence>
<dbReference type="Gene3D" id="2.60.40.1120">
    <property type="entry name" value="Carboxypeptidase-like, regulatory domain"/>
    <property type="match status" value="1"/>
</dbReference>